<dbReference type="InterPro" id="IPR027417">
    <property type="entry name" value="P-loop_NTPase"/>
</dbReference>
<comment type="caution">
    <text evidence="1">The sequence shown here is derived from an EMBL/GenBank/DDBJ whole genome shotgun (WGS) entry which is preliminary data.</text>
</comment>
<gene>
    <name evidence="1" type="ORF">LCGC14_3135030</name>
</gene>
<reference evidence="1" key="1">
    <citation type="journal article" date="2015" name="Nature">
        <title>Complex archaea that bridge the gap between prokaryotes and eukaryotes.</title>
        <authorList>
            <person name="Spang A."/>
            <person name="Saw J.H."/>
            <person name="Jorgensen S.L."/>
            <person name="Zaremba-Niedzwiedzka K."/>
            <person name="Martijn J."/>
            <person name="Lind A.E."/>
            <person name="van Eijk R."/>
            <person name="Schleper C."/>
            <person name="Guy L."/>
            <person name="Ettema T.J."/>
        </authorList>
    </citation>
    <scope>NUCLEOTIDE SEQUENCE</scope>
</reference>
<protein>
    <submittedName>
        <fullName evidence="1">Uncharacterized protein</fullName>
    </submittedName>
</protein>
<dbReference type="Gene3D" id="3.40.50.300">
    <property type="entry name" value="P-loop containing nucleotide triphosphate hydrolases"/>
    <property type="match status" value="1"/>
</dbReference>
<name>A0A0F8WMH8_9ZZZZ</name>
<proteinExistence type="predicted"/>
<sequence>MPTLYITVGLPGAGKTSFLKEMKEPSIVHVSPDLLRS</sequence>
<dbReference type="EMBL" id="LAZR01068541">
    <property type="protein sequence ID" value="KKK49440.1"/>
    <property type="molecule type" value="Genomic_DNA"/>
</dbReference>
<feature type="non-terminal residue" evidence="1">
    <location>
        <position position="37"/>
    </location>
</feature>
<dbReference type="SUPFAM" id="SSF52540">
    <property type="entry name" value="P-loop containing nucleoside triphosphate hydrolases"/>
    <property type="match status" value="1"/>
</dbReference>
<dbReference type="AlphaFoldDB" id="A0A0F8WMH8"/>
<accession>A0A0F8WMH8</accession>
<evidence type="ECO:0000313" key="1">
    <source>
        <dbReference type="EMBL" id="KKK49440.1"/>
    </source>
</evidence>
<organism evidence="1">
    <name type="scientific">marine sediment metagenome</name>
    <dbReference type="NCBI Taxonomy" id="412755"/>
    <lineage>
        <taxon>unclassified sequences</taxon>
        <taxon>metagenomes</taxon>
        <taxon>ecological metagenomes</taxon>
    </lineage>
</organism>